<protein>
    <submittedName>
        <fullName evidence="1">Uncharacterized protein</fullName>
    </submittedName>
</protein>
<dbReference type="Proteomes" id="UP001239111">
    <property type="component" value="Chromosome 3"/>
</dbReference>
<name>A0ACC2NQX0_9HYME</name>
<gene>
    <name evidence="1" type="ORF">QAD02_004277</name>
</gene>
<keyword evidence="2" id="KW-1185">Reference proteome</keyword>
<proteinExistence type="predicted"/>
<evidence type="ECO:0000313" key="1">
    <source>
        <dbReference type="EMBL" id="KAJ8673016.1"/>
    </source>
</evidence>
<organism evidence="1 2">
    <name type="scientific">Eretmocerus hayati</name>
    <dbReference type="NCBI Taxonomy" id="131215"/>
    <lineage>
        <taxon>Eukaryota</taxon>
        <taxon>Metazoa</taxon>
        <taxon>Ecdysozoa</taxon>
        <taxon>Arthropoda</taxon>
        <taxon>Hexapoda</taxon>
        <taxon>Insecta</taxon>
        <taxon>Pterygota</taxon>
        <taxon>Neoptera</taxon>
        <taxon>Endopterygota</taxon>
        <taxon>Hymenoptera</taxon>
        <taxon>Apocrita</taxon>
        <taxon>Proctotrupomorpha</taxon>
        <taxon>Chalcidoidea</taxon>
        <taxon>Aphelinidae</taxon>
        <taxon>Aphelininae</taxon>
        <taxon>Eretmocerus</taxon>
    </lineage>
</organism>
<accession>A0ACC2NQX0</accession>
<evidence type="ECO:0000313" key="2">
    <source>
        <dbReference type="Proteomes" id="UP001239111"/>
    </source>
</evidence>
<reference evidence="1" key="1">
    <citation type="submission" date="2023-04" db="EMBL/GenBank/DDBJ databases">
        <title>A chromosome-level genome assembly of the parasitoid wasp Eretmocerus hayati.</title>
        <authorList>
            <person name="Zhong Y."/>
            <person name="Liu S."/>
            <person name="Liu Y."/>
        </authorList>
    </citation>
    <scope>NUCLEOTIDE SEQUENCE</scope>
    <source>
        <strain evidence="1">ZJU_SS_LIU_2023</strain>
    </source>
</reference>
<dbReference type="EMBL" id="CM056743">
    <property type="protein sequence ID" value="KAJ8673016.1"/>
    <property type="molecule type" value="Genomic_DNA"/>
</dbReference>
<comment type="caution">
    <text evidence="1">The sequence shown here is derived from an EMBL/GenBank/DDBJ whole genome shotgun (WGS) entry which is preliminary data.</text>
</comment>
<sequence>MFGLCDRYHQKLPAKSIIISELASFRARFSTMRAAQTVQAQLREPKYKIPHYMGILRLRKRCLVLASSVHWLACSIATARGKCTRQGTTQLDNSWRCVKERRARVQCTDEADKAELGKWFLNGSILRLDRGRHAGFAFLCGK</sequence>